<dbReference type="Proteomes" id="UP000640335">
    <property type="component" value="Unassembled WGS sequence"/>
</dbReference>
<dbReference type="PROSITE" id="PS51192">
    <property type="entry name" value="HELICASE_ATP_BIND_1"/>
    <property type="match status" value="1"/>
</dbReference>
<dbReference type="Pfam" id="PF13307">
    <property type="entry name" value="Helicase_C_2"/>
    <property type="match status" value="1"/>
</dbReference>
<dbReference type="InterPro" id="IPR006555">
    <property type="entry name" value="ATP-dep_Helicase_C"/>
</dbReference>
<dbReference type="SMART" id="SM00491">
    <property type="entry name" value="HELICc2"/>
    <property type="match status" value="1"/>
</dbReference>
<dbReference type="InterPro" id="IPR006935">
    <property type="entry name" value="Helicase/UvrB_N"/>
</dbReference>
<name>A0ABR8Q7B8_9CLOT</name>
<keyword evidence="2" id="KW-0347">Helicase</keyword>
<reference evidence="2 3" key="1">
    <citation type="submission" date="2020-08" db="EMBL/GenBank/DDBJ databases">
        <title>A Genomic Blueprint of the Chicken Gut Microbiome.</title>
        <authorList>
            <person name="Gilroy R."/>
            <person name="Ravi A."/>
            <person name="Getino M."/>
            <person name="Pursley I."/>
            <person name="Horton D.L."/>
            <person name="Alikhan N.-F."/>
            <person name="Baker D."/>
            <person name="Gharbi K."/>
            <person name="Hall N."/>
            <person name="Watson M."/>
            <person name="Adriaenssens E.M."/>
            <person name="Foster-Nyarko E."/>
            <person name="Jarju S."/>
            <person name="Secka A."/>
            <person name="Antonio M."/>
            <person name="Oren A."/>
            <person name="Chaudhuri R."/>
            <person name="La Ragione R.M."/>
            <person name="Hildebrand F."/>
            <person name="Pallen M.J."/>
        </authorList>
    </citation>
    <scope>NUCLEOTIDE SEQUENCE [LARGE SCALE GENOMIC DNA]</scope>
    <source>
        <strain evidence="2 3">Sa3CUN1</strain>
    </source>
</reference>
<feature type="domain" description="Helicase ATP-binding" evidence="1">
    <location>
        <begin position="46"/>
        <end position="319"/>
    </location>
</feature>
<evidence type="ECO:0000313" key="2">
    <source>
        <dbReference type="EMBL" id="MBD7916322.1"/>
    </source>
</evidence>
<dbReference type="RefSeq" id="WP_191751066.1">
    <property type="nucleotide sequence ID" value="NZ_JACSQZ010000073.1"/>
</dbReference>
<accession>A0ABR8Q7B8</accession>
<sequence>MFDLDDLFSIDDEEKFIEPDRIFSSLVKSSDYEYLRDVQTEILNEWFNRRNDKDIVLKMNTGAGKTFVGLLMLQSSLNEGKGPAVYVCPDLQLVEQVMQKSKEYGIKCVTFSDGENKFPIDFLNNEAILVTVFDKLFNGRSIFNKYDIEIGSIILDDAHSCISKARDKFTLKIKNSSELYQRIHKIFEDSLHQQDIGSAKSIYEGDKYTIMQIPFWSWMENIEMIASLLSNVAQHYPDEVDKQDEVKKNIYFNWPLLQNNLESCNVFISGDTIEITPHCLPINQFKAFENAKRRIFMSATLLDDSLLIKELGIGEQAVKSPLVNSKHYNIGERMILIPSLINESLDNSKLAEITKSIDKNIIVLTPSSYANYTERWTNRGAEVLNSKNISTEIKKLSSGQKKYFVLPNRYDGIDLHGEQCRVLIIDGLPLGTTLYEKYLNIARPSSKIVKTILAQKIEQGIGRSTRSSSDYSVVILTGADLETFISIKENKKYLSPQTRKQIEIGVKFTKKLEKINDEKSAEVLLSIMNVSFSRHNSWIKFHNSELQKATDEEINYIPIELATLEREAYRLYNSNRSLEASKIIENAINNLGDKLDNCDKGWYLQLAAFYLYKNDKSEAIKKQIKAHELNNNLFKTIEGIKYKKVERNTGLQPNAVFKNITAYDDGNAVVIYVNKLLEKLIFGGDSNIFESGFMELGKFLGYNSQRPEKCFGKGLPDVLWHMSNNNFVIVEAKNEVYKNRSFIYKKEAEQISNSYNWFIEEYKGKKGYPILIHPSNKKELSAYPHTDVRVMTEKELNKLKKNVMALGRYISLNFNKPITVEMIGEQLKILKLTPDKFIGEYTTNIL</sequence>
<dbReference type="SUPFAM" id="SSF52540">
    <property type="entry name" value="P-loop containing nucleoside triphosphate hydrolases"/>
    <property type="match status" value="1"/>
</dbReference>
<protein>
    <submittedName>
        <fullName evidence="2">DEAD/DEAH box helicase family protein</fullName>
    </submittedName>
</protein>
<dbReference type="InterPro" id="IPR014001">
    <property type="entry name" value="Helicase_ATP-bd"/>
</dbReference>
<keyword evidence="2" id="KW-0378">Hydrolase</keyword>
<organism evidence="2 3">
    <name type="scientific">Clostridium gallinarum</name>
    <dbReference type="NCBI Taxonomy" id="2762246"/>
    <lineage>
        <taxon>Bacteria</taxon>
        <taxon>Bacillati</taxon>
        <taxon>Bacillota</taxon>
        <taxon>Clostridia</taxon>
        <taxon>Eubacteriales</taxon>
        <taxon>Clostridiaceae</taxon>
        <taxon>Clostridium</taxon>
    </lineage>
</organism>
<gene>
    <name evidence="2" type="ORF">H9660_14335</name>
</gene>
<evidence type="ECO:0000313" key="3">
    <source>
        <dbReference type="Proteomes" id="UP000640335"/>
    </source>
</evidence>
<dbReference type="GO" id="GO:0004386">
    <property type="term" value="F:helicase activity"/>
    <property type="evidence" value="ECO:0007669"/>
    <property type="project" value="UniProtKB-KW"/>
</dbReference>
<dbReference type="InterPro" id="IPR027417">
    <property type="entry name" value="P-loop_NTPase"/>
</dbReference>
<keyword evidence="2" id="KW-0547">Nucleotide-binding</keyword>
<keyword evidence="3" id="KW-1185">Reference proteome</keyword>
<dbReference type="Pfam" id="PF04851">
    <property type="entry name" value="ResIII"/>
    <property type="match status" value="1"/>
</dbReference>
<keyword evidence="2" id="KW-0067">ATP-binding</keyword>
<proteinExistence type="predicted"/>
<dbReference type="SMART" id="SM00487">
    <property type="entry name" value="DEXDc"/>
    <property type="match status" value="1"/>
</dbReference>
<evidence type="ECO:0000259" key="1">
    <source>
        <dbReference type="PROSITE" id="PS51192"/>
    </source>
</evidence>
<dbReference type="EMBL" id="JACSQZ010000073">
    <property type="protein sequence ID" value="MBD7916322.1"/>
    <property type="molecule type" value="Genomic_DNA"/>
</dbReference>
<dbReference type="Gene3D" id="3.40.50.300">
    <property type="entry name" value="P-loop containing nucleotide triphosphate hydrolases"/>
    <property type="match status" value="2"/>
</dbReference>
<comment type="caution">
    <text evidence="2">The sequence shown here is derived from an EMBL/GenBank/DDBJ whole genome shotgun (WGS) entry which is preliminary data.</text>
</comment>